<dbReference type="AlphaFoldDB" id="A0AAV3XYR1"/>
<dbReference type="EMBL" id="BLXT01000208">
    <property type="protein sequence ID" value="GFN75078.1"/>
    <property type="molecule type" value="Genomic_DNA"/>
</dbReference>
<protein>
    <submittedName>
        <fullName evidence="1">Uncharacterized protein</fullName>
    </submittedName>
</protein>
<reference evidence="1 2" key="1">
    <citation type="journal article" date="2021" name="Elife">
        <title>Chloroplast acquisition without the gene transfer in kleptoplastic sea slugs, Plakobranchus ocellatus.</title>
        <authorList>
            <person name="Maeda T."/>
            <person name="Takahashi S."/>
            <person name="Yoshida T."/>
            <person name="Shimamura S."/>
            <person name="Takaki Y."/>
            <person name="Nagai Y."/>
            <person name="Toyoda A."/>
            <person name="Suzuki Y."/>
            <person name="Arimoto A."/>
            <person name="Ishii H."/>
            <person name="Satoh N."/>
            <person name="Nishiyama T."/>
            <person name="Hasebe M."/>
            <person name="Maruyama T."/>
            <person name="Minagawa J."/>
            <person name="Obokata J."/>
            <person name="Shigenobu S."/>
        </authorList>
    </citation>
    <scope>NUCLEOTIDE SEQUENCE [LARGE SCALE GENOMIC DNA]</scope>
</reference>
<proteinExistence type="predicted"/>
<organism evidence="1 2">
    <name type="scientific">Plakobranchus ocellatus</name>
    <dbReference type="NCBI Taxonomy" id="259542"/>
    <lineage>
        <taxon>Eukaryota</taxon>
        <taxon>Metazoa</taxon>
        <taxon>Spiralia</taxon>
        <taxon>Lophotrochozoa</taxon>
        <taxon>Mollusca</taxon>
        <taxon>Gastropoda</taxon>
        <taxon>Heterobranchia</taxon>
        <taxon>Euthyneura</taxon>
        <taxon>Panpulmonata</taxon>
        <taxon>Sacoglossa</taxon>
        <taxon>Placobranchoidea</taxon>
        <taxon>Plakobranchidae</taxon>
        <taxon>Plakobranchus</taxon>
    </lineage>
</organism>
<comment type="caution">
    <text evidence="1">The sequence shown here is derived from an EMBL/GenBank/DDBJ whole genome shotgun (WGS) entry which is preliminary data.</text>
</comment>
<name>A0AAV3XYR1_9GAST</name>
<gene>
    <name evidence="1" type="ORF">PoB_000158400</name>
</gene>
<dbReference type="Proteomes" id="UP000735302">
    <property type="component" value="Unassembled WGS sequence"/>
</dbReference>
<evidence type="ECO:0000313" key="1">
    <source>
        <dbReference type="EMBL" id="GFN75078.1"/>
    </source>
</evidence>
<accession>A0AAV3XYR1</accession>
<sequence>MIVVSGGAVGRMPAFYDRGLIPSSYQRISSALLCPRSLAYWLARSLFYRLHGTYSLLGHNRLYKLELENRERRGEASHNAASKVQKPILKFDMGTAELDPCGMTS</sequence>
<evidence type="ECO:0000313" key="2">
    <source>
        <dbReference type="Proteomes" id="UP000735302"/>
    </source>
</evidence>
<keyword evidence="2" id="KW-1185">Reference proteome</keyword>